<dbReference type="InterPro" id="IPR029035">
    <property type="entry name" value="DHS-like_NAD/FAD-binding_dom"/>
</dbReference>
<dbReference type="PROSITE" id="PS50903">
    <property type="entry name" value="RUBREDOXIN_LIKE"/>
    <property type="match status" value="1"/>
</dbReference>
<dbReference type="CDD" id="cd00730">
    <property type="entry name" value="rubredoxin"/>
    <property type="match status" value="1"/>
</dbReference>
<dbReference type="Proteomes" id="UP000464374">
    <property type="component" value="Chromosome"/>
</dbReference>
<evidence type="ECO:0000259" key="5">
    <source>
        <dbReference type="PROSITE" id="PS50903"/>
    </source>
</evidence>
<dbReference type="PANTHER" id="PTHR43153">
    <property type="entry name" value="ELECTRON TRANSFER FLAVOPROTEIN ALPHA"/>
    <property type="match status" value="1"/>
</dbReference>
<dbReference type="EMBL" id="CP048020">
    <property type="protein sequence ID" value="QHX42937.1"/>
    <property type="molecule type" value="Genomic_DNA"/>
</dbReference>
<dbReference type="RefSeq" id="WP_162663227.1">
    <property type="nucleotide sequence ID" value="NZ_CP048020.1"/>
</dbReference>
<dbReference type="KEGG" id="trz:GWP43_05215"/>
<dbReference type="Pfam" id="PF00301">
    <property type="entry name" value="Rubredoxin"/>
    <property type="match status" value="1"/>
</dbReference>
<dbReference type="SUPFAM" id="SSF57802">
    <property type="entry name" value="Rubredoxin-like"/>
    <property type="match status" value="1"/>
</dbReference>
<reference evidence="6 7" key="1">
    <citation type="submission" date="2020-01" db="EMBL/GenBank/DDBJ databases">
        <title>Complete genome sequence of a human oral phylogroup 1 Treponema sp. strain ATCC 700766, originally isolated from periodontitis dental plaque.</title>
        <authorList>
            <person name="Chan Y."/>
            <person name="Huo Y.-B."/>
            <person name="Yu X.-L."/>
            <person name="Zeng H."/>
            <person name="Leung W.-K."/>
            <person name="Watt R.M."/>
        </authorList>
    </citation>
    <scope>NUCLEOTIDE SEQUENCE [LARGE SCALE GENOMIC DNA]</scope>
    <source>
        <strain evidence="6 7">OMZ 804</strain>
    </source>
</reference>
<sequence length="259" mass="28733">MAVARLKGDPRIGITGMRKRIFPDGDTMKEKVHKVIQQLVEVERFKFYKDVDINSLMAMAPIGVSGGRGVKDKETWHLIEDLAKAAGASIGSSRPAAETLKYVPVQRYVGMSGQKFKGNLYFAIGISGAIQHLKGIKDASRIIAINKNKKAPIFSHCDYGIVGDLEEVVPLLIEELNALSKEELTFPYPKIKKAPVPRPSPIGPRYVCLGCGYKYVPEEGNKDADIPPETLFEHLDPEFTCPDCGEAKDRFIKLTFRNN</sequence>
<evidence type="ECO:0000256" key="1">
    <source>
        <dbReference type="ARBA" id="ARBA00022448"/>
    </source>
</evidence>
<feature type="domain" description="Rubredoxin-like" evidence="5">
    <location>
        <begin position="203"/>
        <end position="254"/>
    </location>
</feature>
<evidence type="ECO:0000313" key="6">
    <source>
        <dbReference type="EMBL" id="QHX42937.1"/>
    </source>
</evidence>
<dbReference type="GO" id="GO:0033539">
    <property type="term" value="P:fatty acid beta-oxidation using acyl-CoA dehydrogenase"/>
    <property type="evidence" value="ECO:0007669"/>
    <property type="project" value="TreeGrafter"/>
</dbReference>
<dbReference type="AlphaFoldDB" id="A0A6P1XZN0"/>
<organism evidence="6 7">
    <name type="scientific">Treponema vincentii</name>
    <dbReference type="NCBI Taxonomy" id="69710"/>
    <lineage>
        <taxon>Bacteria</taxon>
        <taxon>Pseudomonadati</taxon>
        <taxon>Spirochaetota</taxon>
        <taxon>Spirochaetia</taxon>
        <taxon>Spirochaetales</taxon>
        <taxon>Treponemataceae</taxon>
        <taxon>Treponema</taxon>
    </lineage>
</organism>
<dbReference type="GO" id="GO:0005506">
    <property type="term" value="F:iron ion binding"/>
    <property type="evidence" value="ECO:0007669"/>
    <property type="project" value="InterPro"/>
</dbReference>
<accession>A0A6P1XZN0</accession>
<gene>
    <name evidence="6" type="ORF">GWP43_05215</name>
</gene>
<proteinExistence type="predicted"/>
<evidence type="ECO:0000313" key="7">
    <source>
        <dbReference type="Proteomes" id="UP000464374"/>
    </source>
</evidence>
<protein>
    <submittedName>
        <fullName evidence="6">Acyl-CoA dehydrogenase</fullName>
    </submittedName>
</protein>
<dbReference type="Pfam" id="PF00766">
    <property type="entry name" value="ETF_alpha"/>
    <property type="match status" value="1"/>
</dbReference>
<keyword evidence="1" id="KW-0813">Transport</keyword>
<dbReference type="InterPro" id="IPR001308">
    <property type="entry name" value="ETF_a/FixB"/>
</dbReference>
<keyword evidence="2" id="KW-0479">Metal-binding</keyword>
<evidence type="ECO:0000256" key="2">
    <source>
        <dbReference type="ARBA" id="ARBA00022723"/>
    </source>
</evidence>
<dbReference type="GO" id="GO:0009055">
    <property type="term" value="F:electron transfer activity"/>
    <property type="evidence" value="ECO:0007669"/>
    <property type="project" value="InterPro"/>
</dbReference>
<dbReference type="InterPro" id="IPR024934">
    <property type="entry name" value="Rubredoxin-like_dom"/>
</dbReference>
<dbReference type="GO" id="GO:0050660">
    <property type="term" value="F:flavin adenine dinucleotide binding"/>
    <property type="evidence" value="ECO:0007669"/>
    <property type="project" value="InterPro"/>
</dbReference>
<dbReference type="SUPFAM" id="SSF52467">
    <property type="entry name" value="DHS-like NAD/FAD-binding domain"/>
    <property type="match status" value="1"/>
</dbReference>
<dbReference type="PANTHER" id="PTHR43153:SF1">
    <property type="entry name" value="ELECTRON TRANSFER FLAVOPROTEIN SUBUNIT ALPHA, MITOCHONDRIAL"/>
    <property type="match status" value="1"/>
</dbReference>
<dbReference type="InterPro" id="IPR014731">
    <property type="entry name" value="ETF_asu_C"/>
</dbReference>
<evidence type="ECO:0000256" key="4">
    <source>
        <dbReference type="ARBA" id="ARBA00023004"/>
    </source>
</evidence>
<keyword evidence="3" id="KW-0249">Electron transport</keyword>
<keyword evidence="4" id="KW-0408">Iron</keyword>
<name>A0A6P1XZN0_9SPIR</name>
<dbReference type="Gene3D" id="3.40.50.1220">
    <property type="entry name" value="TPP-binding domain"/>
    <property type="match status" value="1"/>
</dbReference>
<dbReference type="InterPro" id="IPR024935">
    <property type="entry name" value="Rubredoxin_dom"/>
</dbReference>
<evidence type="ECO:0000256" key="3">
    <source>
        <dbReference type="ARBA" id="ARBA00022982"/>
    </source>
</evidence>
<dbReference type="Gene3D" id="2.20.28.10">
    <property type="match status" value="1"/>
</dbReference>